<dbReference type="SUPFAM" id="SSF46689">
    <property type="entry name" value="Homeodomain-like"/>
    <property type="match status" value="2"/>
</dbReference>
<feature type="compositionally biased region" description="Basic and acidic residues" evidence="4">
    <location>
        <begin position="1448"/>
        <end position="1457"/>
    </location>
</feature>
<feature type="domain" description="SANT" evidence="5">
    <location>
        <begin position="489"/>
        <end position="540"/>
    </location>
</feature>
<dbReference type="SMART" id="SM00717">
    <property type="entry name" value="SANT"/>
    <property type="match status" value="2"/>
</dbReference>
<comment type="subcellular location">
    <subcellularLocation>
        <location evidence="1">Nucleus</location>
    </subcellularLocation>
</comment>
<feature type="compositionally biased region" description="Gly residues" evidence="4">
    <location>
        <begin position="1787"/>
        <end position="1798"/>
    </location>
</feature>
<dbReference type="InterPro" id="IPR017884">
    <property type="entry name" value="SANT_dom"/>
</dbReference>
<protein>
    <submittedName>
        <fullName evidence="6">Putative histone H3-k4 methylation</fullName>
    </submittedName>
</protein>
<dbReference type="PROSITE" id="PS51293">
    <property type="entry name" value="SANT"/>
    <property type="match status" value="1"/>
</dbReference>
<dbReference type="PANTHER" id="PTHR13992">
    <property type="entry name" value="NUCLEAR RECEPTOR CO-REPRESSOR RELATED NCOR"/>
    <property type="match status" value="1"/>
</dbReference>
<feature type="region of interest" description="Disordered" evidence="4">
    <location>
        <begin position="1411"/>
        <end position="1524"/>
    </location>
</feature>
<dbReference type="InterPro" id="IPR001005">
    <property type="entry name" value="SANT/Myb"/>
</dbReference>
<evidence type="ECO:0000313" key="6">
    <source>
        <dbReference type="EMBL" id="JAV11110.1"/>
    </source>
</evidence>
<comment type="similarity">
    <text evidence="2">Belongs to the N-CoR nuclear receptor corepressors family.</text>
</comment>
<feature type="region of interest" description="Disordered" evidence="4">
    <location>
        <begin position="1696"/>
        <end position="1732"/>
    </location>
</feature>
<sequence length="2109" mass="233496">MLPWYGGTCDPGARYPQQMPYRQVGHFRETPYKLAHVHQMDYHRLVPNVSGATNSMMVGGGSGVPAMHEATPPGAVEGRQRISLLPYGAGSFMPSGQTRQLPEHELDGQPGIKRILSMADGPVMMKMDDQEPPPGVYQTRIKNICVDDMTGQLKMEEPTYEPRIKKMCVDEGASGILKIDDDAAAASGPYQQGIKRIRLGDAPGMLKIEVPDAPPAAGAYHPQVEAISPTLPGDTAEELRATKDDLLQQISKVDSEIGKVEKSIELLKKKEASLQEASAKPPATEETSEVPPKHRSLAQKIYAENKRKASMAHAMLAKMGPPVDLPLYNQPSDVEACREIMQRNVAFKPRLLLHCQKIKSEKSARSVAFAECYFQKSQEWLRRVEKNEASAKRKTKEAKNREFFEKVFPELRKQREDKERFNRVGSRIKSEADLEEIMDGLQEQAMEDKKMRSYAVIPPLMLDTHQKKYYFINENGAMMDMEADFKDRQHLNLWTSGEKEMFKEKFLQHPKNFGAIAVSLDRKSAQDCVRYYYLSKKTDNYKQLLRKARQRTRSSKNPQKSTINQSQCIIDALTTGVTTRLQREQQQKIGGRDRTTATSTASNQSSGTGNSAAGSGTVTPVTVATATATSTTSTTLSAQSVSSQQTQEVVVAADAAEQVTNHVENEPTETLSGFTRKDDAPSEVQTTEQTTNDFGAIDSISVPLHQMESQTNKDPSIALERTSKDDSTEIIAVDKDVLQFCFVCKATLCSRSRPLEKSRCKQYGIPESNLVTGARICNTCQCKSLRRYSSCPLPTCPNAKDRVKRFRNLPTRLFDLAPDVRDAIVAEFQIPPGVQKCCSACLIRIRRKLAPHIQTTPFTEDEIVRLKGALADWGHNWQKLEEIMGKPQASVRMFYVVNRKKCGLDEAVGEYYKKNPGEVREIHGEISDVDESDFSTSSCDEREANSDTASAESPPTNAAPAAPAPIVKEIEVVPKKVEEERVVAPEPAKRHSMKSIEECDSSATETADEENELSPANRQSPKVLIYPNQTTITMLPFSGQNGPREVSSPPQNVRDVVLNVIERSLKTSGPQLGTPAKLIKPPFAMEQRPEISYMRDVKEPPHPSDTLATISVLNSQNRTLMGAQQQQGGVAQAGQFAATITPVPLAKGGDKEPMKMYTQIRTEPEPQTLDLSVKKSQVREVTSKNPQQQPQMANNVVAMLRTEGGQTQMSLPQQTVSPNHLYQSHQAYHQQQAQGGRSAKSPSVFVPISVGQQQLYHQVPATRATPVTSSTMMKSKMSPKPQMQQPPPPPSNPTSGPKGSITHGTPVSQPATFLLQAPPSASPRFDTAPQPANEKIGSITQGTPVHMPPHHLNEKHRVYEYYKNSRQSPAQPQSSPQSNFGPAYGRTFGMDQQQLSSRQIIVNDFFTSQQMHGQARGVRSNQPTPEKDSHSPRNVAATINASNVAMYYDKERQRSEYMSRSSPADNANSLNRSLKTPPPPQRQGVIQRHNTGGSKPSSPAPNRLHVMQHHYPPPPGERMVSKERDRALAGATLAGHEAFSSLVDVAVQQPLLPVPQDKRPPPFQGNPASHHDIRLHHMAFQLHQQHQFQQMQQLDMKLESQKRHSQHMPGSTFDELQFERERREEHFAAAARDGHPPSHDLLERHAQLERDLHADHERLMERDAMLASASEERAAMHSAEMEKAAAAEHEQQRRLAIAQPQYEPPKVTARQILDRDRERSERSLMPPRSTDGTLTAANLIDAIITHQINQSASDPPPVSVSRALHKSGFFTGRDLHSGAVYENSGNASGGSSSGGGNQSGNVIKIGFDSEPDSRLPPSGSVLTKNITIGQLTDSIIQKDFGPNPFHPLRQTQFMQYAIPDQLMATDQWGRRLGGKDGVVTVDRLKKVAQQVEDMKKDEGGAKDGPKEDGDDGRQVSGMRMTAPSPNHAAALKSVTVSEGGGGAPEPSGAFYHLNDTDRRQHGAIASHQTQFALDCYVKNRIVEAMRTEDEKRSDDREREMREMHMKQQQQQQQSGYGKMDVDKGDGQSVDDGPVHMKQQQQTFVPAATSVTSFSSSAYHYPYSALNVTPAPQTSIATVAIAKTTEEARPQQPEPKPLLSAQYEELSDEE</sequence>
<feature type="compositionally biased region" description="Basic and acidic residues" evidence="4">
    <location>
        <begin position="983"/>
        <end position="997"/>
    </location>
</feature>
<feature type="region of interest" description="Disordered" evidence="4">
    <location>
        <begin position="983"/>
        <end position="1020"/>
    </location>
</feature>
<proteinExistence type="inferred from homology"/>
<evidence type="ECO:0000256" key="1">
    <source>
        <dbReference type="ARBA" id="ARBA00004123"/>
    </source>
</evidence>
<dbReference type="Gene3D" id="1.20.5.430">
    <property type="match status" value="1"/>
</dbReference>
<feature type="region of interest" description="Disordered" evidence="4">
    <location>
        <begin position="1892"/>
        <end position="1924"/>
    </location>
</feature>
<name>A0A1L8DXB8_9DIPT</name>
<dbReference type="InterPro" id="IPR051571">
    <property type="entry name" value="N-CoR_corepressor"/>
</dbReference>
<dbReference type="PANTHER" id="PTHR13992:SF39">
    <property type="entry name" value="SMRTER, ISOFORM G"/>
    <property type="match status" value="1"/>
</dbReference>
<feature type="region of interest" description="Disordered" evidence="4">
    <location>
        <begin position="581"/>
        <end position="616"/>
    </location>
</feature>
<feature type="compositionally biased region" description="Polar residues" evidence="4">
    <location>
        <begin position="1488"/>
        <end position="1497"/>
    </location>
</feature>
<accession>A0A1L8DXB8</accession>
<feature type="compositionally biased region" description="Basic and acidic residues" evidence="4">
    <location>
        <begin position="581"/>
        <end position="595"/>
    </location>
</feature>
<keyword evidence="3" id="KW-0175">Coiled coil</keyword>
<feature type="compositionally biased region" description="Basic and acidic residues" evidence="4">
    <location>
        <begin position="1987"/>
        <end position="2005"/>
    </location>
</feature>
<feature type="region of interest" description="Disordered" evidence="4">
    <location>
        <begin position="1781"/>
        <end position="1819"/>
    </location>
</feature>
<evidence type="ECO:0000256" key="2">
    <source>
        <dbReference type="ARBA" id="ARBA00010097"/>
    </source>
</evidence>
<dbReference type="GO" id="GO:0032991">
    <property type="term" value="C:protein-containing complex"/>
    <property type="evidence" value="ECO:0007669"/>
    <property type="project" value="UniProtKB-ARBA"/>
</dbReference>
<evidence type="ECO:0000256" key="3">
    <source>
        <dbReference type="ARBA" id="ARBA00023054"/>
    </source>
</evidence>
<dbReference type="EMBL" id="GFDF01002974">
    <property type="protein sequence ID" value="JAV11110.1"/>
    <property type="molecule type" value="Transcribed_RNA"/>
</dbReference>
<dbReference type="GO" id="GO:0000785">
    <property type="term" value="C:chromatin"/>
    <property type="evidence" value="ECO:0007669"/>
    <property type="project" value="TreeGrafter"/>
</dbReference>
<feature type="region of interest" description="Disordered" evidence="4">
    <location>
        <begin position="1257"/>
        <end position="1350"/>
    </location>
</feature>
<dbReference type="InterPro" id="IPR031557">
    <property type="entry name" value="N-CoR_GPS2_interact"/>
</dbReference>
<feature type="compositionally biased region" description="Low complexity" evidence="4">
    <location>
        <begin position="1367"/>
        <end position="1378"/>
    </location>
</feature>
<dbReference type="GO" id="GO:0005654">
    <property type="term" value="C:nucleoplasm"/>
    <property type="evidence" value="ECO:0007669"/>
    <property type="project" value="UniProtKB-ARBA"/>
</dbReference>
<dbReference type="GO" id="GO:0006357">
    <property type="term" value="P:regulation of transcription by RNA polymerase II"/>
    <property type="evidence" value="ECO:0007669"/>
    <property type="project" value="TreeGrafter"/>
</dbReference>
<feature type="compositionally biased region" description="Low complexity" evidence="4">
    <location>
        <begin position="1265"/>
        <end position="1283"/>
    </location>
</feature>
<feature type="region of interest" description="Disordered" evidence="4">
    <location>
        <begin position="273"/>
        <end position="294"/>
    </location>
</feature>
<feature type="compositionally biased region" description="Basic and acidic residues" evidence="4">
    <location>
        <begin position="1892"/>
        <end position="1913"/>
    </location>
</feature>
<feature type="region of interest" description="Disordered" evidence="4">
    <location>
        <begin position="2084"/>
        <end position="2109"/>
    </location>
</feature>
<feature type="region of interest" description="Disordered" evidence="4">
    <location>
        <begin position="1364"/>
        <end position="1388"/>
    </location>
</feature>
<dbReference type="Gene3D" id="1.20.58.1880">
    <property type="match status" value="1"/>
</dbReference>
<feature type="compositionally biased region" description="Basic and acidic residues" evidence="4">
    <location>
        <begin position="1712"/>
        <end position="1722"/>
    </location>
</feature>
<feature type="region of interest" description="Disordered" evidence="4">
    <location>
        <begin position="922"/>
        <end position="964"/>
    </location>
</feature>
<feature type="compositionally biased region" description="Low complexity" evidence="4">
    <location>
        <begin position="596"/>
        <end position="616"/>
    </location>
</feature>
<dbReference type="Pfam" id="PF15784">
    <property type="entry name" value="GPS2_interact"/>
    <property type="match status" value="1"/>
</dbReference>
<feature type="region of interest" description="Disordered" evidence="4">
    <location>
        <begin position="666"/>
        <end position="689"/>
    </location>
</feature>
<feature type="compositionally biased region" description="Low complexity" evidence="4">
    <location>
        <begin position="948"/>
        <end position="964"/>
    </location>
</feature>
<dbReference type="InterPro" id="IPR009057">
    <property type="entry name" value="Homeodomain-like_sf"/>
</dbReference>
<feature type="compositionally biased region" description="Polar residues" evidence="4">
    <location>
        <begin position="1302"/>
        <end position="1311"/>
    </location>
</feature>
<evidence type="ECO:0000259" key="5">
    <source>
        <dbReference type="PROSITE" id="PS51293"/>
    </source>
</evidence>
<evidence type="ECO:0000256" key="4">
    <source>
        <dbReference type="SAM" id="MobiDB-lite"/>
    </source>
</evidence>
<feature type="compositionally biased region" description="Polar residues" evidence="4">
    <location>
        <begin position="1458"/>
        <end position="1474"/>
    </location>
</feature>
<organism evidence="6">
    <name type="scientific">Nyssomyia neivai</name>
    <dbReference type="NCBI Taxonomy" id="330878"/>
    <lineage>
        <taxon>Eukaryota</taxon>
        <taxon>Metazoa</taxon>
        <taxon>Ecdysozoa</taxon>
        <taxon>Arthropoda</taxon>
        <taxon>Hexapoda</taxon>
        <taxon>Insecta</taxon>
        <taxon>Pterygota</taxon>
        <taxon>Neoptera</taxon>
        <taxon>Endopterygota</taxon>
        <taxon>Diptera</taxon>
        <taxon>Nematocera</taxon>
        <taxon>Psychodoidea</taxon>
        <taxon>Psychodidae</taxon>
        <taxon>Nyssomyia</taxon>
    </lineage>
</organism>
<dbReference type="FunFam" id="1.10.10.60:FF:000026">
    <property type="entry name" value="Nuclear receptor corepressor 2 isoform 1"/>
    <property type="match status" value="1"/>
</dbReference>
<dbReference type="Gene3D" id="1.10.10.60">
    <property type="entry name" value="Homeodomain-like"/>
    <property type="match status" value="1"/>
</dbReference>
<reference evidence="6" key="1">
    <citation type="submission" date="2016-12" db="EMBL/GenBank/DDBJ databases">
        <title>An insight into the sialome and mialome of the sand fly, Nyssomyia neivai.</title>
        <authorList>
            <person name="Sebastian V."/>
            <person name="Goulart T.M."/>
            <person name="Oliveira W."/>
            <person name="Calvo E."/>
            <person name="Oliveira L.F."/>
            <person name="Pinto M.C."/>
            <person name="Rosselino A.M."/>
            <person name="Ribeiro J.M."/>
        </authorList>
    </citation>
    <scope>NUCLEOTIDE SEQUENCE</scope>
</reference>
<feature type="region of interest" description="Disordered" evidence="4">
    <location>
        <begin position="1987"/>
        <end position="2033"/>
    </location>
</feature>